<feature type="compositionally biased region" description="Basic and acidic residues" evidence="1">
    <location>
        <begin position="160"/>
        <end position="177"/>
    </location>
</feature>
<keyword evidence="2" id="KW-1133">Transmembrane helix</keyword>
<name>A0AAV9NJN1_9EURO</name>
<gene>
    <name evidence="3" type="ORF">LTR84_009921</name>
</gene>
<accession>A0AAV9NJN1</accession>
<protein>
    <submittedName>
        <fullName evidence="3">Uncharacterized protein</fullName>
    </submittedName>
</protein>
<sequence length="1572" mass="169827">MENKETQPFLDVPVTDAERARARAADQERQLSSQHASNNPPEPRQIGGQLQPPNNGAVPLRFPSIHAAASLASNQPTPQNFSHRNPNDDRPRTSSSTCPVHGPSATTNPPPPPPVPQTVNRPQNPTCPVHGQSATRNPPPPRFGNGQHVSTIHEEDEEDSLHLRDVGSRQTNDDEGRLLPNAGPVPPLWTPLWLKKWFLGVFALVYTLFLLGMVLLWYYDKKNDGFKVKEGTSHYAWAYAPTVVVVVILATWRLVDHSTKISMPFHALQGGPVKASESLLLDYISNFQLVSLLGAIKNSHIAVIASISGFVLLKVITIFSTGLLVLLPTVVTQTGITIQARNFSADSFDPTIPFNTSTFSSIPVYSYYASVVQGMPFDNGVTSNIAYSIVTVESDSPIPDEATIEGEVAAFVPLLTCKKLDVQVDSPTTVDDSNAVDALATSPNISLTIKAGDVCPGASSLQVPADNPYTEITPETQTLGTLQQIFCGSANVTEPDASGPAGFLLTVTDISYKQSLFDNATELAGGTFTIADNVSRTLNTITNVFCNASYTITRVKLTNNTRLIDSSQAVSIQPAGNTQNSTLPRLSDWNVTNIYAQSSISAEALFGDVINDDTISDSSAMFQLMALTQGTQGIDTLLDADRLMTAAAQTYNGILSQYAHQLLRAPESSDLEDGTVTVNQPRLRVNDVSVWTIGALCGVLALLSIALVFIAPRSVVPRNPSSIAVIAMLLSRSVELDRLLRRETVPSLENQKSALSGYEFGTAIATSDAGRISYQIITSEGDPDPPIRETTHLKWWLPISATIPFLAITITIPLALIAVLEVLQRSSEKNDGLFTVADDKWTEIYSHYIPGVVMLIVAALINMLDFNIALFAPWVNLAKGNAVSRRSILNHLLGRTPPLAFMQALKTRNLSAILSILAATAAAILTVVASGLYTVEHFTVEGPEITLRTTDSFALTWTDSFTSDNGAAAMMDLIMHQNQKFPQFTYKDLAFPSLSLDNSRVSTDSLATASGTYSQMLDAHRGNLRCEILSADSYEITTEQAGSETAYPDDMAFVTATATLPDSCRLGGSTGNESVVVYENDFVLLPDGEATFAGAQLDLLFGENASLYGNFGEERGQYISDNPPVGCPSLAFTFGQFKLGSDDKDLVTTMICYQEIMTVKANVTFKANSTRIDTDRPPLPQGDTYTVVDNPASNESVKSFDFRIENNLAQEMTLFTGSNSTPAADPASTATLDIYFQAIIYGPDKVDPASLIGVENQSVFQNTVNTFYGLYMAQAISANMRQHTETNSTSRLIRRQNSNALATSPTTITHPRLVQHKESKILLQVLLGLMTALAAAAWTTTKFRYVLPCNPASIAGTMALLAGSDLCYATDDGICECCGKSRRRSFGIDNDGRPESIHAGPEDNLSDEDNDRQQQIPEGAEWMRSDQFKSLFGGKRYSMGWWRERRGIGKRKRFGVDIGERADGNDDQDWELGDRRPDGAGFENFMMRNLGGGGTGGGRDGSRGEYASIGSAHGRRPSGVGLPPVQQSLTRDGDVGFESPRHVRAPSGGGGGTQPIPGSVARRGTSIMGGEA</sequence>
<feature type="region of interest" description="Disordered" evidence="1">
    <location>
        <begin position="1388"/>
        <end position="1421"/>
    </location>
</feature>
<feature type="region of interest" description="Disordered" evidence="1">
    <location>
        <begin position="1"/>
        <end position="180"/>
    </location>
</feature>
<dbReference type="InterPro" id="IPR021840">
    <property type="entry name" value="DUF3433"/>
</dbReference>
<dbReference type="RefSeq" id="XP_064709858.1">
    <property type="nucleotide sequence ID" value="XM_064853459.1"/>
</dbReference>
<feature type="transmembrane region" description="Helical" evidence="2">
    <location>
        <begin position="795"/>
        <end position="820"/>
    </location>
</feature>
<feature type="compositionally biased region" description="Basic and acidic residues" evidence="1">
    <location>
        <begin position="16"/>
        <end position="29"/>
    </location>
</feature>
<evidence type="ECO:0000313" key="3">
    <source>
        <dbReference type="EMBL" id="KAK5060037.1"/>
    </source>
</evidence>
<dbReference type="GeneID" id="89978079"/>
<organism evidence="3 4">
    <name type="scientific">Exophiala bonariae</name>
    <dbReference type="NCBI Taxonomy" id="1690606"/>
    <lineage>
        <taxon>Eukaryota</taxon>
        <taxon>Fungi</taxon>
        <taxon>Dikarya</taxon>
        <taxon>Ascomycota</taxon>
        <taxon>Pezizomycotina</taxon>
        <taxon>Eurotiomycetes</taxon>
        <taxon>Chaetothyriomycetidae</taxon>
        <taxon>Chaetothyriales</taxon>
        <taxon>Herpotrichiellaceae</taxon>
        <taxon>Exophiala</taxon>
    </lineage>
</organism>
<dbReference type="PANTHER" id="PTHR37544:SF1">
    <property type="entry name" value="PHOSPHORIBOSYLAMINOIMIDAZOLE-SUCCINOCARBOXAMIDE SYNTHASE"/>
    <property type="match status" value="1"/>
</dbReference>
<keyword evidence="4" id="KW-1185">Reference proteome</keyword>
<evidence type="ECO:0000256" key="2">
    <source>
        <dbReference type="SAM" id="Phobius"/>
    </source>
</evidence>
<dbReference type="Pfam" id="PF11915">
    <property type="entry name" value="DUF3433"/>
    <property type="match status" value="2"/>
</dbReference>
<feature type="compositionally biased region" description="Polar residues" evidence="1">
    <location>
        <begin position="71"/>
        <end position="84"/>
    </location>
</feature>
<feature type="region of interest" description="Disordered" evidence="1">
    <location>
        <begin position="1492"/>
        <end position="1572"/>
    </location>
</feature>
<feature type="transmembrane region" description="Helical" evidence="2">
    <location>
        <begin position="301"/>
        <end position="327"/>
    </location>
</feature>
<proteinExistence type="predicted"/>
<evidence type="ECO:0000256" key="1">
    <source>
        <dbReference type="SAM" id="MobiDB-lite"/>
    </source>
</evidence>
<feature type="transmembrane region" description="Helical" evidence="2">
    <location>
        <begin position="197"/>
        <end position="219"/>
    </location>
</feature>
<reference evidence="3 4" key="1">
    <citation type="submission" date="2023-08" db="EMBL/GenBank/DDBJ databases">
        <title>Black Yeasts Isolated from many extreme environments.</title>
        <authorList>
            <person name="Coleine C."/>
            <person name="Stajich J.E."/>
            <person name="Selbmann L."/>
        </authorList>
    </citation>
    <scope>NUCLEOTIDE SEQUENCE [LARGE SCALE GENOMIC DNA]</scope>
    <source>
        <strain evidence="3 4">CCFEE 5792</strain>
    </source>
</reference>
<comment type="caution">
    <text evidence="3">The sequence shown here is derived from an EMBL/GenBank/DDBJ whole genome shotgun (WGS) entry which is preliminary data.</text>
</comment>
<dbReference type="Proteomes" id="UP001358417">
    <property type="component" value="Unassembled WGS sequence"/>
</dbReference>
<evidence type="ECO:0000313" key="4">
    <source>
        <dbReference type="Proteomes" id="UP001358417"/>
    </source>
</evidence>
<feature type="transmembrane region" description="Helical" evidence="2">
    <location>
        <begin position="688"/>
        <end position="711"/>
    </location>
</feature>
<keyword evidence="2" id="KW-0812">Transmembrane</keyword>
<feature type="transmembrane region" description="Helical" evidence="2">
    <location>
        <begin position="234"/>
        <end position="255"/>
    </location>
</feature>
<feature type="transmembrane region" description="Helical" evidence="2">
    <location>
        <begin position="912"/>
        <end position="933"/>
    </location>
</feature>
<dbReference type="PANTHER" id="PTHR37544">
    <property type="entry name" value="SPRAY-RELATED"/>
    <property type="match status" value="1"/>
</dbReference>
<dbReference type="EMBL" id="JAVRRD010000004">
    <property type="protein sequence ID" value="KAK5060037.1"/>
    <property type="molecule type" value="Genomic_DNA"/>
</dbReference>
<feature type="transmembrane region" description="Helical" evidence="2">
    <location>
        <begin position="848"/>
        <end position="877"/>
    </location>
</feature>
<keyword evidence="2" id="KW-0472">Membrane</keyword>